<reference evidence="16" key="1">
    <citation type="submission" date="2015-08" db="EMBL/GenBank/DDBJ databases">
        <authorList>
            <person name="Varghese N."/>
        </authorList>
    </citation>
    <scope>NUCLEOTIDE SEQUENCE [LARGE SCALE GENOMIC DNA]</scope>
    <source>
        <strain evidence="16">JCM 18476</strain>
    </source>
</reference>
<keyword evidence="6 14" id="KW-0812">Transmembrane</keyword>
<evidence type="ECO:0000256" key="9">
    <source>
        <dbReference type="ARBA" id="ARBA00023136"/>
    </source>
</evidence>
<evidence type="ECO:0000256" key="2">
    <source>
        <dbReference type="ARBA" id="ARBA00010621"/>
    </source>
</evidence>
<dbReference type="GO" id="GO:0008360">
    <property type="term" value="P:regulation of cell shape"/>
    <property type="evidence" value="ECO:0007669"/>
    <property type="project" value="UniProtKB-KW"/>
</dbReference>
<dbReference type="EMBL" id="CYHG01000008">
    <property type="protein sequence ID" value="CUB04929.1"/>
    <property type="molecule type" value="Genomic_DNA"/>
</dbReference>
<dbReference type="GO" id="GO:0046677">
    <property type="term" value="P:response to antibiotic"/>
    <property type="evidence" value="ECO:0007669"/>
    <property type="project" value="UniProtKB-UniRule"/>
</dbReference>
<dbReference type="HAMAP" id="MF_01006">
    <property type="entry name" value="Undec_diphosphatase"/>
    <property type="match status" value="1"/>
</dbReference>
<dbReference type="InterPro" id="IPR003824">
    <property type="entry name" value="UppP"/>
</dbReference>
<dbReference type="AlphaFoldDB" id="A0A0K6IPA8"/>
<feature type="transmembrane region" description="Helical" evidence="14">
    <location>
        <begin position="247"/>
        <end position="266"/>
    </location>
</feature>
<feature type="transmembrane region" description="Helical" evidence="14">
    <location>
        <begin position="41"/>
        <end position="60"/>
    </location>
</feature>
<feature type="transmembrane region" description="Helical" evidence="14">
    <location>
        <begin position="114"/>
        <end position="131"/>
    </location>
</feature>
<evidence type="ECO:0000256" key="11">
    <source>
        <dbReference type="ARBA" id="ARBA00032707"/>
    </source>
</evidence>
<evidence type="ECO:0000256" key="5">
    <source>
        <dbReference type="ARBA" id="ARBA00022475"/>
    </source>
</evidence>
<evidence type="ECO:0000256" key="6">
    <source>
        <dbReference type="ARBA" id="ARBA00022692"/>
    </source>
</evidence>
<evidence type="ECO:0000313" key="16">
    <source>
        <dbReference type="Proteomes" id="UP000182769"/>
    </source>
</evidence>
<evidence type="ECO:0000256" key="3">
    <source>
        <dbReference type="ARBA" id="ARBA00012374"/>
    </source>
</evidence>
<dbReference type="GO" id="GO:0009252">
    <property type="term" value="P:peptidoglycan biosynthetic process"/>
    <property type="evidence" value="ECO:0007669"/>
    <property type="project" value="UniProtKB-KW"/>
</dbReference>
<evidence type="ECO:0000256" key="1">
    <source>
        <dbReference type="ARBA" id="ARBA00004651"/>
    </source>
</evidence>
<comment type="miscellaneous">
    <text evidence="14">Bacitracin is thought to be involved in the inhibition of peptidoglycan synthesis by sequestering undecaprenyl diphosphate, thereby reducing the pool of lipid carrier available.</text>
</comment>
<keyword evidence="14" id="KW-0133">Cell shape</keyword>
<feature type="transmembrane region" description="Helical" evidence="14">
    <location>
        <begin position="221"/>
        <end position="240"/>
    </location>
</feature>
<evidence type="ECO:0000256" key="4">
    <source>
        <dbReference type="ARBA" id="ARBA00021581"/>
    </source>
</evidence>
<dbReference type="PANTHER" id="PTHR30622">
    <property type="entry name" value="UNDECAPRENYL-DIPHOSPHATASE"/>
    <property type="match status" value="1"/>
</dbReference>
<feature type="transmembrane region" description="Helical" evidence="14">
    <location>
        <begin position="6"/>
        <end position="29"/>
    </location>
</feature>
<comment type="similarity">
    <text evidence="2 14">Belongs to the UppP family.</text>
</comment>
<keyword evidence="14" id="KW-0961">Cell wall biogenesis/degradation</keyword>
<dbReference type="EC" id="3.6.1.27" evidence="3 14"/>
<keyword evidence="5 14" id="KW-1003">Cell membrane</keyword>
<keyword evidence="7 14" id="KW-0378">Hydrolase</keyword>
<dbReference type="NCBIfam" id="NF001393">
    <property type="entry name" value="PRK00281.2-4"/>
    <property type="match status" value="1"/>
</dbReference>
<dbReference type="Proteomes" id="UP000182769">
    <property type="component" value="Unassembled WGS sequence"/>
</dbReference>
<dbReference type="Pfam" id="PF02673">
    <property type="entry name" value="BacA"/>
    <property type="match status" value="1"/>
</dbReference>
<evidence type="ECO:0000256" key="12">
    <source>
        <dbReference type="ARBA" id="ARBA00032932"/>
    </source>
</evidence>
<dbReference type="STRING" id="1137284.GCA_001418205_02674"/>
<evidence type="ECO:0000256" key="8">
    <source>
        <dbReference type="ARBA" id="ARBA00022989"/>
    </source>
</evidence>
<feature type="transmembrane region" description="Helical" evidence="14">
    <location>
        <begin position="143"/>
        <end position="162"/>
    </location>
</feature>
<proteinExistence type="inferred from homology"/>
<sequence>MLWYHIVFLALIQGLTEFLPISSSAHLILPSQIVSWPDQGLAFDVAVHVGTLIAVVSYFWRDVYFILKDWSASLLGARATSNSRLGWWVILATIPAVLVGLCFNHFIEANFRSIEVIAYSTIGFGVLLWVSDRFFAHAKDIQQLRLPSVLVIGVAQALALIPGTSRSGVTMTAARFMGFSRDAAARFSFLLSIPIIVAAGSLKSLELLSGQHLLVVDWHSIIWGVVLSALSAYLCIHLFLKWLSQIGFLPFMIYRLALGALLLWLVKVS</sequence>
<dbReference type="OrthoDB" id="9808289at2"/>
<feature type="transmembrane region" description="Helical" evidence="14">
    <location>
        <begin position="85"/>
        <end position="107"/>
    </location>
</feature>
<evidence type="ECO:0000256" key="10">
    <source>
        <dbReference type="ARBA" id="ARBA00023251"/>
    </source>
</evidence>
<feature type="transmembrane region" description="Helical" evidence="14">
    <location>
        <begin position="183"/>
        <end position="201"/>
    </location>
</feature>
<accession>A0A0K6IPA8</accession>
<comment type="subcellular location">
    <subcellularLocation>
        <location evidence="1 14">Cell membrane</location>
        <topology evidence="1 14">Multi-pass membrane protein</topology>
    </subcellularLocation>
</comment>
<dbReference type="GO" id="GO:0005886">
    <property type="term" value="C:plasma membrane"/>
    <property type="evidence" value="ECO:0007669"/>
    <property type="project" value="UniProtKB-SubCell"/>
</dbReference>
<organism evidence="15 16">
    <name type="scientific">Marinomonas fungiae</name>
    <dbReference type="NCBI Taxonomy" id="1137284"/>
    <lineage>
        <taxon>Bacteria</taxon>
        <taxon>Pseudomonadati</taxon>
        <taxon>Pseudomonadota</taxon>
        <taxon>Gammaproteobacteria</taxon>
        <taxon>Oceanospirillales</taxon>
        <taxon>Oceanospirillaceae</taxon>
        <taxon>Marinomonas</taxon>
    </lineage>
</organism>
<evidence type="ECO:0000256" key="13">
    <source>
        <dbReference type="ARBA" id="ARBA00047594"/>
    </source>
</evidence>
<dbReference type="RefSeq" id="WP_055463729.1">
    <property type="nucleotide sequence ID" value="NZ_CYHG01000008.1"/>
</dbReference>
<keyword evidence="10 14" id="KW-0046">Antibiotic resistance</keyword>
<evidence type="ECO:0000313" key="15">
    <source>
        <dbReference type="EMBL" id="CUB04929.1"/>
    </source>
</evidence>
<keyword evidence="9 14" id="KW-0472">Membrane</keyword>
<dbReference type="PANTHER" id="PTHR30622:SF4">
    <property type="entry name" value="UNDECAPRENYL-DIPHOSPHATASE"/>
    <property type="match status" value="1"/>
</dbReference>
<keyword evidence="16" id="KW-1185">Reference proteome</keyword>
<evidence type="ECO:0000256" key="14">
    <source>
        <dbReference type="HAMAP-Rule" id="MF_01006"/>
    </source>
</evidence>
<keyword evidence="8 14" id="KW-1133">Transmembrane helix</keyword>
<keyword evidence="14" id="KW-0573">Peptidoglycan synthesis</keyword>
<dbReference type="GO" id="GO:0071555">
    <property type="term" value="P:cell wall organization"/>
    <property type="evidence" value="ECO:0007669"/>
    <property type="project" value="UniProtKB-KW"/>
</dbReference>
<gene>
    <name evidence="14" type="primary">uppP</name>
    <name evidence="15" type="ORF">Ga0061065_108153</name>
</gene>
<comment type="catalytic activity">
    <reaction evidence="13 14">
        <text>di-trans,octa-cis-undecaprenyl diphosphate + H2O = di-trans,octa-cis-undecaprenyl phosphate + phosphate + H(+)</text>
        <dbReference type="Rhea" id="RHEA:28094"/>
        <dbReference type="ChEBI" id="CHEBI:15377"/>
        <dbReference type="ChEBI" id="CHEBI:15378"/>
        <dbReference type="ChEBI" id="CHEBI:43474"/>
        <dbReference type="ChEBI" id="CHEBI:58405"/>
        <dbReference type="ChEBI" id="CHEBI:60392"/>
        <dbReference type="EC" id="3.6.1.27"/>
    </reaction>
</comment>
<comment type="function">
    <text evidence="14">Catalyzes the dephosphorylation of undecaprenyl diphosphate (UPP). Confers resistance to bacitracin.</text>
</comment>
<evidence type="ECO:0000256" key="7">
    <source>
        <dbReference type="ARBA" id="ARBA00022801"/>
    </source>
</evidence>
<dbReference type="GO" id="GO:0050380">
    <property type="term" value="F:undecaprenyl-diphosphatase activity"/>
    <property type="evidence" value="ECO:0007669"/>
    <property type="project" value="UniProtKB-UniRule"/>
</dbReference>
<protein>
    <recommendedName>
        <fullName evidence="4 14">Undecaprenyl-diphosphatase</fullName>
        <ecNumber evidence="3 14">3.6.1.27</ecNumber>
    </recommendedName>
    <alternativeName>
        <fullName evidence="12 14">Bacitracin resistance protein</fullName>
    </alternativeName>
    <alternativeName>
        <fullName evidence="11 14">Undecaprenyl pyrophosphate phosphatase</fullName>
    </alternativeName>
</protein>
<name>A0A0K6IPA8_9GAMM</name>